<protein>
    <submittedName>
        <fullName evidence="1">Uncharacterized protein</fullName>
    </submittedName>
</protein>
<dbReference type="Proteomes" id="UP000747542">
    <property type="component" value="Unassembled WGS sequence"/>
</dbReference>
<proteinExistence type="predicted"/>
<evidence type="ECO:0000313" key="1">
    <source>
        <dbReference type="EMBL" id="KAG7175672.1"/>
    </source>
</evidence>
<accession>A0A8J5N9R7</accession>
<keyword evidence="2" id="KW-1185">Reference proteome</keyword>
<dbReference type="AlphaFoldDB" id="A0A8J5N9R7"/>
<reference evidence="1" key="1">
    <citation type="journal article" date="2021" name="Sci. Adv.">
        <title>The American lobster genome reveals insights on longevity, neural, and immune adaptations.</title>
        <authorList>
            <person name="Polinski J.M."/>
            <person name="Zimin A.V."/>
            <person name="Clark K.F."/>
            <person name="Kohn A.B."/>
            <person name="Sadowski N."/>
            <person name="Timp W."/>
            <person name="Ptitsyn A."/>
            <person name="Khanna P."/>
            <person name="Romanova D.Y."/>
            <person name="Williams P."/>
            <person name="Greenwood S.J."/>
            <person name="Moroz L.L."/>
            <person name="Walt D.R."/>
            <person name="Bodnar A.G."/>
        </authorList>
    </citation>
    <scope>NUCLEOTIDE SEQUENCE</scope>
    <source>
        <strain evidence="1">GMGI-L3</strain>
    </source>
</reference>
<dbReference type="EMBL" id="JAHLQT010004850">
    <property type="protein sequence ID" value="KAG7175672.1"/>
    <property type="molecule type" value="Genomic_DNA"/>
</dbReference>
<evidence type="ECO:0000313" key="2">
    <source>
        <dbReference type="Proteomes" id="UP000747542"/>
    </source>
</evidence>
<organism evidence="1 2">
    <name type="scientific">Homarus americanus</name>
    <name type="common">American lobster</name>
    <dbReference type="NCBI Taxonomy" id="6706"/>
    <lineage>
        <taxon>Eukaryota</taxon>
        <taxon>Metazoa</taxon>
        <taxon>Ecdysozoa</taxon>
        <taxon>Arthropoda</taxon>
        <taxon>Crustacea</taxon>
        <taxon>Multicrustacea</taxon>
        <taxon>Malacostraca</taxon>
        <taxon>Eumalacostraca</taxon>
        <taxon>Eucarida</taxon>
        <taxon>Decapoda</taxon>
        <taxon>Pleocyemata</taxon>
        <taxon>Astacidea</taxon>
        <taxon>Nephropoidea</taxon>
        <taxon>Nephropidae</taxon>
        <taxon>Homarus</taxon>
    </lineage>
</organism>
<comment type="caution">
    <text evidence="1">The sequence shown here is derived from an EMBL/GenBank/DDBJ whole genome shotgun (WGS) entry which is preliminary data.</text>
</comment>
<sequence length="192" mass="21898">MSVIRIHRYHLPGGTPRHASRIMGVLVIVATTSIMWVQHRLPLPPIIAHHQDHPEMFISDQIQKKPEDNFSKTQEELLALTPSRGYTQPGCNCIRFGFDVAALRKTSQSVLEKPWLYPAWFKTKYSFQGESTCSHFSTQRGRQRVVSFSYYNPNSTTDIGNLVQQQVVGGLWRLAVMGDPTVEVFLSRDLDK</sequence>
<gene>
    <name evidence="1" type="ORF">Hamer_G024298</name>
</gene>
<name>A0A8J5N9R7_HOMAM</name>